<dbReference type="EMBL" id="QZAB01000309">
    <property type="protein sequence ID" value="RQD85319.1"/>
    <property type="molecule type" value="Genomic_DNA"/>
</dbReference>
<reference evidence="3 4" key="1">
    <citation type="submission" date="2018-08" db="EMBL/GenBank/DDBJ databases">
        <title>The metabolism and importance of syntrophic acetate oxidation coupled to methane or sulfide production in haloalkaline environments.</title>
        <authorList>
            <person name="Timmers P.H.A."/>
            <person name="Vavourakis C.D."/>
            <person name="Sorokin D.Y."/>
            <person name="Sinninghe Damste J.S."/>
            <person name="Muyzer G."/>
            <person name="Stams A.J.M."/>
            <person name="Plugge C.M."/>
        </authorList>
    </citation>
    <scope>NUCLEOTIDE SEQUENCE [LARGE SCALE GENOMIC DNA]</scope>
    <source>
        <strain evidence="3">MSAO_Arc3</strain>
    </source>
</reference>
<dbReference type="Pfam" id="PF01523">
    <property type="entry name" value="PmbA_TldD_1st"/>
    <property type="match status" value="1"/>
</dbReference>
<proteinExistence type="predicted"/>
<dbReference type="InterPro" id="IPR045570">
    <property type="entry name" value="Metalloprtase-TldD/E_cen_dom"/>
</dbReference>
<dbReference type="AlphaFoldDB" id="A0A3R7XI42"/>
<dbReference type="Gene3D" id="3.30.2290.10">
    <property type="entry name" value="PmbA/TldD superfamily"/>
    <property type="match status" value="1"/>
</dbReference>
<dbReference type="InterPro" id="IPR036059">
    <property type="entry name" value="TldD/PmbA_sf"/>
</dbReference>
<organism evidence="3 4">
    <name type="scientific">Methanosalsum natronophilum</name>
    <dbReference type="NCBI Taxonomy" id="768733"/>
    <lineage>
        <taxon>Archaea</taxon>
        <taxon>Methanobacteriati</taxon>
        <taxon>Methanobacteriota</taxon>
        <taxon>Stenosarchaea group</taxon>
        <taxon>Methanomicrobia</taxon>
        <taxon>Methanosarcinales</taxon>
        <taxon>Methanosarcinaceae</taxon>
        <taxon>Methanosalsum</taxon>
    </lineage>
</organism>
<comment type="caution">
    <text evidence="3">The sequence shown here is derived from an EMBL/GenBank/DDBJ whole genome shotgun (WGS) entry which is preliminary data.</text>
</comment>
<dbReference type="InterPro" id="IPR047657">
    <property type="entry name" value="PmbA"/>
</dbReference>
<feature type="non-terminal residue" evidence="3">
    <location>
        <position position="185"/>
    </location>
</feature>
<dbReference type="GO" id="GO:0006508">
    <property type="term" value="P:proteolysis"/>
    <property type="evidence" value="ECO:0007669"/>
    <property type="project" value="InterPro"/>
</dbReference>
<dbReference type="PANTHER" id="PTHR43421:SF1">
    <property type="entry name" value="METALLOPROTEASE PMBA"/>
    <property type="match status" value="1"/>
</dbReference>
<dbReference type="GO" id="GO:0005829">
    <property type="term" value="C:cytosol"/>
    <property type="evidence" value="ECO:0007669"/>
    <property type="project" value="TreeGrafter"/>
</dbReference>
<evidence type="ECO:0000313" key="3">
    <source>
        <dbReference type="EMBL" id="RQD85319.1"/>
    </source>
</evidence>
<dbReference type="InterPro" id="IPR035068">
    <property type="entry name" value="TldD/PmbA_N"/>
</dbReference>
<feature type="domain" description="Metalloprotease TldD/E central" evidence="2">
    <location>
        <begin position="120"/>
        <end position="176"/>
    </location>
</feature>
<accession>A0A3R7XI42</accession>
<evidence type="ECO:0000259" key="1">
    <source>
        <dbReference type="Pfam" id="PF01523"/>
    </source>
</evidence>
<gene>
    <name evidence="3" type="ORF">D5R95_04885</name>
</gene>
<feature type="domain" description="Metalloprotease TldD/E N-terminal" evidence="1">
    <location>
        <begin position="20"/>
        <end position="82"/>
    </location>
</feature>
<sequence length="185" mass="20226">MYELGEAALKLATSEGAEEAEVYVQTNYSTSSDVRNNKIESAKEQKVEGIGIRAIINGSVGFASTNISSKVEEAVRRAVSSARVRENDPDWQALPSNSKYPKVRGIMDENIKFMELETSLELTNQMIRSVDELDGVDVTSGSFSRSYGKKLIMNTNGVNVFEEETLVSGFVDTIARASNPSNIST</sequence>
<dbReference type="Pfam" id="PF19290">
    <property type="entry name" value="PmbA_TldD_2nd"/>
    <property type="match status" value="1"/>
</dbReference>
<dbReference type="InterPro" id="IPR002510">
    <property type="entry name" value="Metalloprtase-TldD/E_N"/>
</dbReference>
<name>A0A3R7XI42_9EURY</name>
<dbReference type="SUPFAM" id="SSF111283">
    <property type="entry name" value="Putative modulator of DNA gyrase, PmbA/TldD"/>
    <property type="match status" value="1"/>
</dbReference>
<evidence type="ECO:0000259" key="2">
    <source>
        <dbReference type="Pfam" id="PF19290"/>
    </source>
</evidence>
<dbReference type="PANTHER" id="PTHR43421">
    <property type="entry name" value="METALLOPROTEASE PMBA"/>
    <property type="match status" value="1"/>
</dbReference>
<dbReference type="GO" id="GO:0008237">
    <property type="term" value="F:metallopeptidase activity"/>
    <property type="evidence" value="ECO:0007669"/>
    <property type="project" value="InterPro"/>
</dbReference>
<protein>
    <submittedName>
        <fullName evidence="3">TldD/PmbA family protein</fullName>
    </submittedName>
</protein>
<evidence type="ECO:0000313" key="4">
    <source>
        <dbReference type="Proteomes" id="UP000284763"/>
    </source>
</evidence>
<dbReference type="Proteomes" id="UP000284763">
    <property type="component" value="Unassembled WGS sequence"/>
</dbReference>